<dbReference type="InterPro" id="IPR001647">
    <property type="entry name" value="HTH_TetR"/>
</dbReference>
<evidence type="ECO:0000313" key="4">
    <source>
        <dbReference type="EMBL" id="MBP1046074.1"/>
    </source>
</evidence>
<dbReference type="InterPro" id="IPR009057">
    <property type="entry name" value="Homeodomain-like_sf"/>
</dbReference>
<name>A0ABS4CJU4_9ENTE</name>
<dbReference type="PANTHER" id="PTHR43479:SF21">
    <property type="entry name" value="TRANSCRIPTIONAL REGULATOR, TETR FAMILY"/>
    <property type="match status" value="1"/>
</dbReference>
<dbReference type="EMBL" id="JAEDXU010000003">
    <property type="protein sequence ID" value="MBP1046074.1"/>
    <property type="molecule type" value="Genomic_DNA"/>
</dbReference>
<dbReference type="SUPFAM" id="SSF46689">
    <property type="entry name" value="Homeodomain-like"/>
    <property type="match status" value="1"/>
</dbReference>
<keyword evidence="5" id="KW-1185">Reference proteome</keyword>
<evidence type="ECO:0000256" key="2">
    <source>
        <dbReference type="PROSITE-ProRule" id="PRU00335"/>
    </source>
</evidence>
<feature type="DNA-binding region" description="H-T-H motif" evidence="2">
    <location>
        <begin position="32"/>
        <end position="51"/>
    </location>
</feature>
<reference evidence="4 5" key="1">
    <citation type="submission" date="2020-12" db="EMBL/GenBank/DDBJ databases">
        <title>Vagococcus allomyrinae sp. nov. and Enterococcus lavae sp. nov., isolated from the larvae of Allomyrina dichotoma.</title>
        <authorList>
            <person name="Lee S.D."/>
        </authorList>
    </citation>
    <scope>NUCLEOTIDE SEQUENCE [LARGE SCALE GENOMIC DNA]</scope>
    <source>
        <strain evidence="4 5">BWM-S5</strain>
    </source>
</reference>
<keyword evidence="1 2" id="KW-0238">DNA-binding</keyword>
<dbReference type="InterPro" id="IPR050624">
    <property type="entry name" value="HTH-type_Tx_Regulator"/>
</dbReference>
<dbReference type="RefSeq" id="WP_209556898.1">
    <property type="nucleotide sequence ID" value="NZ_JAEDXU010000003.1"/>
</dbReference>
<organism evidence="4 5">
    <name type="scientific">Enterococcus larvae</name>
    <dbReference type="NCBI Taxonomy" id="2794352"/>
    <lineage>
        <taxon>Bacteria</taxon>
        <taxon>Bacillati</taxon>
        <taxon>Bacillota</taxon>
        <taxon>Bacilli</taxon>
        <taxon>Lactobacillales</taxon>
        <taxon>Enterococcaceae</taxon>
        <taxon>Enterococcus</taxon>
    </lineage>
</organism>
<dbReference type="PROSITE" id="PS50977">
    <property type="entry name" value="HTH_TETR_2"/>
    <property type="match status" value="1"/>
</dbReference>
<dbReference type="PANTHER" id="PTHR43479">
    <property type="entry name" value="ACREF/ENVCD OPERON REPRESSOR-RELATED"/>
    <property type="match status" value="1"/>
</dbReference>
<protein>
    <submittedName>
        <fullName evidence="4">TetR/AcrR family transcriptional regulator</fullName>
    </submittedName>
</protein>
<evidence type="ECO:0000313" key="5">
    <source>
        <dbReference type="Proteomes" id="UP000673375"/>
    </source>
</evidence>
<accession>A0ABS4CJU4</accession>
<dbReference type="Gene3D" id="1.10.357.10">
    <property type="entry name" value="Tetracycline Repressor, domain 2"/>
    <property type="match status" value="1"/>
</dbReference>
<feature type="domain" description="HTH tetR-type" evidence="3">
    <location>
        <begin position="9"/>
        <end position="69"/>
    </location>
</feature>
<dbReference type="Pfam" id="PF00440">
    <property type="entry name" value="TetR_N"/>
    <property type="match status" value="1"/>
</dbReference>
<sequence>MNGFDRRRKAKEQSILQTALTLFMHQGIKSTSIQTIAKQAQVSPVTVFNYFGSKEKLLDQTCSLYFDSTYEDFKQVIDSEQSFEEKMQYLIFTKGQVSKDIHADFYEALMLKYSHPDEHMVAFLKKGIILYQVLFEQGKAEGMISKELSMPALMLYMQLLTTSMQDEAIYKDILPFSDEIMNMFLYGIYGKRE</sequence>
<evidence type="ECO:0000259" key="3">
    <source>
        <dbReference type="PROSITE" id="PS50977"/>
    </source>
</evidence>
<proteinExistence type="predicted"/>
<dbReference type="Proteomes" id="UP000673375">
    <property type="component" value="Unassembled WGS sequence"/>
</dbReference>
<comment type="caution">
    <text evidence="4">The sequence shown here is derived from an EMBL/GenBank/DDBJ whole genome shotgun (WGS) entry which is preliminary data.</text>
</comment>
<dbReference type="Gene3D" id="1.10.10.60">
    <property type="entry name" value="Homeodomain-like"/>
    <property type="match status" value="1"/>
</dbReference>
<dbReference type="PRINTS" id="PR00455">
    <property type="entry name" value="HTHTETR"/>
</dbReference>
<gene>
    <name evidence="4" type="ORF">I6N96_07245</name>
</gene>
<evidence type="ECO:0000256" key="1">
    <source>
        <dbReference type="ARBA" id="ARBA00023125"/>
    </source>
</evidence>